<proteinExistence type="predicted"/>
<dbReference type="EMBL" id="JBAHYK010000049">
    <property type="protein sequence ID" value="KAL0579756.1"/>
    <property type="molecule type" value="Genomic_DNA"/>
</dbReference>
<dbReference type="Gene3D" id="3.40.50.1000">
    <property type="entry name" value="HAD superfamily/HAD-like"/>
    <property type="match status" value="2"/>
</dbReference>
<dbReference type="Proteomes" id="UP001465976">
    <property type="component" value="Unassembled WGS sequence"/>
</dbReference>
<reference evidence="1 2" key="1">
    <citation type="submission" date="2024-02" db="EMBL/GenBank/DDBJ databases">
        <title>A draft genome for the cacao thread blight pathogen Marasmius crinis-equi.</title>
        <authorList>
            <person name="Cohen S.P."/>
            <person name="Baruah I.K."/>
            <person name="Amoako-Attah I."/>
            <person name="Bukari Y."/>
            <person name="Meinhardt L.W."/>
            <person name="Bailey B.A."/>
        </authorList>
    </citation>
    <scope>NUCLEOTIDE SEQUENCE [LARGE SCALE GENOMIC DNA]</scope>
    <source>
        <strain evidence="1 2">GH-76</strain>
    </source>
</reference>
<sequence length="316" mass="34907">MAGPDPLPTARRALQILEGDNPLNMKIPYILLTNGGGKSEATRAKKLSDSLGVKLRPEQIVQAHTILKDIVNKYANSPVLVLGGKNDELRPVAESYGFRRVYTTPDVLLWRPSVWPLQKVNPDDMNSRPTRIEAVLVFHDPRNWGTDIQIMLDIIQSGGIIGNPYVDPKTSPVEIIFCNPDLLWKSDFPRPRLGQGAFKESFQAVCKAVTGNTYPFVQYGKPTTPTYKYAEKVIGQLMKERYGNNTSLPSMYMIGDNPASDIAGANAARWTSVLVHTGVFDPHLGIPPQHTPTHQAPDVEAAVWWAVEQAIAGRST</sequence>
<name>A0ABR3FW97_9AGAR</name>
<dbReference type="NCBIfam" id="TIGR01460">
    <property type="entry name" value="HAD-SF-IIA"/>
    <property type="match status" value="1"/>
</dbReference>
<evidence type="ECO:0000313" key="1">
    <source>
        <dbReference type="EMBL" id="KAL0579756.1"/>
    </source>
</evidence>
<dbReference type="InterPro" id="IPR023214">
    <property type="entry name" value="HAD_sf"/>
</dbReference>
<protein>
    <submittedName>
        <fullName evidence="1">Uncharacterized protein</fullName>
    </submittedName>
</protein>
<dbReference type="InterPro" id="IPR036412">
    <property type="entry name" value="HAD-like_sf"/>
</dbReference>
<evidence type="ECO:0000313" key="2">
    <source>
        <dbReference type="Proteomes" id="UP001465976"/>
    </source>
</evidence>
<comment type="caution">
    <text evidence="1">The sequence shown here is derived from an EMBL/GenBank/DDBJ whole genome shotgun (WGS) entry which is preliminary data.</text>
</comment>
<dbReference type="Pfam" id="PF13344">
    <property type="entry name" value="Hydrolase_6"/>
    <property type="match status" value="1"/>
</dbReference>
<dbReference type="Pfam" id="PF13242">
    <property type="entry name" value="Hydrolase_like"/>
    <property type="match status" value="1"/>
</dbReference>
<dbReference type="InterPro" id="IPR050324">
    <property type="entry name" value="CDP-alcohol_PTase-I"/>
</dbReference>
<dbReference type="NCBIfam" id="TIGR01456">
    <property type="entry name" value="CECR5"/>
    <property type="match status" value="1"/>
</dbReference>
<dbReference type="InterPro" id="IPR006353">
    <property type="entry name" value="HAD-SF_hydro_IIA_CECR5"/>
</dbReference>
<organism evidence="1 2">
    <name type="scientific">Marasmius crinis-equi</name>
    <dbReference type="NCBI Taxonomy" id="585013"/>
    <lineage>
        <taxon>Eukaryota</taxon>
        <taxon>Fungi</taxon>
        <taxon>Dikarya</taxon>
        <taxon>Basidiomycota</taxon>
        <taxon>Agaricomycotina</taxon>
        <taxon>Agaricomycetes</taxon>
        <taxon>Agaricomycetidae</taxon>
        <taxon>Agaricales</taxon>
        <taxon>Marasmiineae</taxon>
        <taxon>Marasmiaceae</taxon>
        <taxon>Marasmius</taxon>
    </lineage>
</organism>
<dbReference type="PANTHER" id="PTHR14269:SF4">
    <property type="entry name" value="CAT EYE SYNDROME CRITICAL REGION PROTEIN 5"/>
    <property type="match status" value="1"/>
</dbReference>
<dbReference type="InterPro" id="IPR006357">
    <property type="entry name" value="HAD-SF_hydro_IIA"/>
</dbReference>
<gene>
    <name evidence="1" type="ORF">V5O48_002250</name>
</gene>
<dbReference type="SUPFAM" id="SSF56784">
    <property type="entry name" value="HAD-like"/>
    <property type="match status" value="1"/>
</dbReference>
<dbReference type="PANTHER" id="PTHR14269">
    <property type="entry name" value="CDP-DIACYLGLYCEROL--GLYCEROL-3-PHOSPHATE 3-PHOSPHATIDYLTRANSFERASE-RELATED"/>
    <property type="match status" value="1"/>
</dbReference>
<keyword evidence="2" id="KW-1185">Reference proteome</keyword>
<accession>A0ABR3FW97</accession>